<proteinExistence type="predicted"/>
<evidence type="ECO:0000313" key="2">
    <source>
        <dbReference type="EMBL" id="MCQ4117951.1"/>
    </source>
</evidence>
<keyword evidence="1" id="KW-0812">Transmembrane</keyword>
<feature type="transmembrane region" description="Helical" evidence="1">
    <location>
        <begin position="6"/>
        <end position="30"/>
    </location>
</feature>
<dbReference type="Proteomes" id="UP001524501">
    <property type="component" value="Unassembled WGS sequence"/>
</dbReference>
<dbReference type="RefSeq" id="WP_255965281.1">
    <property type="nucleotide sequence ID" value="NZ_JANFQF010000001.1"/>
</dbReference>
<reference evidence="2 3" key="1">
    <citation type="submission" date="2022-07" db="EMBL/GenBank/DDBJ databases">
        <title>Degradation activity of malathion, p-nitrophenol and potential low-temperature adaptation strategy of Rhodococcus sp. FXJ9.536.</title>
        <authorList>
            <person name="Huang J."/>
            <person name="Huang Y."/>
        </authorList>
    </citation>
    <scope>NUCLEOTIDE SEQUENCE [LARGE SCALE GENOMIC DNA]</scope>
    <source>
        <strain evidence="2 3">FXJ9.536</strain>
    </source>
</reference>
<evidence type="ECO:0000256" key="1">
    <source>
        <dbReference type="SAM" id="Phobius"/>
    </source>
</evidence>
<keyword evidence="1" id="KW-1133">Transmembrane helix</keyword>
<comment type="caution">
    <text evidence="2">The sequence shown here is derived from an EMBL/GenBank/DDBJ whole genome shotgun (WGS) entry which is preliminary data.</text>
</comment>
<gene>
    <name evidence="2" type="ORF">NOF53_01965</name>
</gene>
<accession>A0ABT1Q6S3</accession>
<name>A0ABT1Q6S3_9NOCA</name>
<keyword evidence="3" id="KW-1185">Reference proteome</keyword>
<protein>
    <submittedName>
        <fullName evidence="2">Uncharacterized protein</fullName>
    </submittedName>
</protein>
<organism evidence="2 3">
    <name type="scientific">Rhodococcus tibetensis</name>
    <dbReference type="NCBI Taxonomy" id="2965064"/>
    <lineage>
        <taxon>Bacteria</taxon>
        <taxon>Bacillati</taxon>
        <taxon>Actinomycetota</taxon>
        <taxon>Actinomycetes</taxon>
        <taxon>Mycobacteriales</taxon>
        <taxon>Nocardiaceae</taxon>
        <taxon>Rhodococcus</taxon>
    </lineage>
</organism>
<sequence>MSGPTGLTPFVTTVFVPAALLGAGLLFRVIPVYSPWPPRPSTDPGSVPLEKQEA</sequence>
<keyword evidence="1" id="KW-0472">Membrane</keyword>
<dbReference type="EMBL" id="JANFQF010000001">
    <property type="protein sequence ID" value="MCQ4117951.1"/>
    <property type="molecule type" value="Genomic_DNA"/>
</dbReference>
<evidence type="ECO:0000313" key="3">
    <source>
        <dbReference type="Proteomes" id="UP001524501"/>
    </source>
</evidence>